<evidence type="ECO:0000256" key="1">
    <source>
        <dbReference type="SAM" id="MobiDB-lite"/>
    </source>
</evidence>
<accession>A0A9N9K4W4</accession>
<dbReference type="AlphaFoldDB" id="A0A9N9K4W4"/>
<feature type="region of interest" description="Disordered" evidence="1">
    <location>
        <begin position="1"/>
        <end position="59"/>
    </location>
</feature>
<reference evidence="2" key="1">
    <citation type="submission" date="2021-06" db="EMBL/GenBank/DDBJ databases">
        <authorList>
            <person name="Kallberg Y."/>
            <person name="Tangrot J."/>
            <person name="Rosling A."/>
        </authorList>
    </citation>
    <scope>NUCLEOTIDE SEQUENCE</scope>
    <source>
        <strain evidence="2">MA453B</strain>
    </source>
</reference>
<comment type="caution">
    <text evidence="2">The sequence shown here is derived from an EMBL/GenBank/DDBJ whole genome shotgun (WGS) entry which is preliminary data.</text>
</comment>
<gene>
    <name evidence="2" type="ORF">DERYTH_LOCUS25295</name>
</gene>
<protein>
    <submittedName>
        <fullName evidence="2">1752_t:CDS:1</fullName>
    </submittedName>
</protein>
<organism evidence="2 3">
    <name type="scientific">Dentiscutata erythropus</name>
    <dbReference type="NCBI Taxonomy" id="1348616"/>
    <lineage>
        <taxon>Eukaryota</taxon>
        <taxon>Fungi</taxon>
        <taxon>Fungi incertae sedis</taxon>
        <taxon>Mucoromycota</taxon>
        <taxon>Glomeromycotina</taxon>
        <taxon>Glomeromycetes</taxon>
        <taxon>Diversisporales</taxon>
        <taxon>Gigasporaceae</taxon>
        <taxon>Dentiscutata</taxon>
    </lineage>
</organism>
<name>A0A9N9K4W4_9GLOM</name>
<feature type="non-terminal residue" evidence="2">
    <location>
        <position position="1"/>
    </location>
</feature>
<evidence type="ECO:0000313" key="3">
    <source>
        <dbReference type="Proteomes" id="UP000789405"/>
    </source>
</evidence>
<dbReference type="EMBL" id="CAJVPY010046281">
    <property type="protein sequence ID" value="CAG8810406.1"/>
    <property type="molecule type" value="Genomic_DNA"/>
</dbReference>
<keyword evidence="3" id="KW-1185">Reference proteome</keyword>
<feature type="non-terminal residue" evidence="2">
    <location>
        <position position="59"/>
    </location>
</feature>
<dbReference type="Proteomes" id="UP000789405">
    <property type="component" value="Unassembled WGS sequence"/>
</dbReference>
<evidence type="ECO:0000313" key="2">
    <source>
        <dbReference type="EMBL" id="CAG8810406.1"/>
    </source>
</evidence>
<sequence length="59" mass="6633">QKRHRKRSYTLRVQRPENVPDWAAGKENEEIYSSEDSNDGGKNGGSGNGVIEMEVTKQV</sequence>
<proteinExistence type="predicted"/>